<dbReference type="AlphaFoldDB" id="A0A8S9I8A2"/>
<accession>A0A8S9I8A2</accession>
<feature type="compositionally biased region" description="Basic and acidic residues" evidence="1">
    <location>
        <begin position="45"/>
        <end position="66"/>
    </location>
</feature>
<feature type="region of interest" description="Disordered" evidence="1">
    <location>
        <begin position="38"/>
        <end position="84"/>
    </location>
</feature>
<reference evidence="2" key="1">
    <citation type="submission" date="2019-12" db="EMBL/GenBank/DDBJ databases">
        <title>Genome sequencing and annotation of Brassica cretica.</title>
        <authorList>
            <person name="Studholme D.J."/>
            <person name="Sarris P.F."/>
        </authorList>
    </citation>
    <scope>NUCLEOTIDE SEQUENCE</scope>
    <source>
        <strain evidence="2">PFS-001/15</strain>
        <tissue evidence="2">Leaf</tissue>
    </source>
</reference>
<gene>
    <name evidence="2" type="ORF">F2Q68_00024879</name>
</gene>
<sequence>MLREDLKINKTQTLEDALHRSNLFIELEEEKEAMAKKYATTRMVATKEKLKEESRESRSRDHRDKPGTNGPEQTIQQGTANFTRGTGIQRWNACTCKNTYLGKKVNDLTRAKIGTDNHGPESTQGQEEEIANLRSARRIPVELAAQIQRDLFGDSGTPTQ</sequence>
<evidence type="ECO:0000313" key="2">
    <source>
        <dbReference type="EMBL" id="KAF2565989.1"/>
    </source>
</evidence>
<organism evidence="2 3">
    <name type="scientific">Brassica cretica</name>
    <name type="common">Mustard</name>
    <dbReference type="NCBI Taxonomy" id="69181"/>
    <lineage>
        <taxon>Eukaryota</taxon>
        <taxon>Viridiplantae</taxon>
        <taxon>Streptophyta</taxon>
        <taxon>Embryophyta</taxon>
        <taxon>Tracheophyta</taxon>
        <taxon>Spermatophyta</taxon>
        <taxon>Magnoliopsida</taxon>
        <taxon>eudicotyledons</taxon>
        <taxon>Gunneridae</taxon>
        <taxon>Pentapetalae</taxon>
        <taxon>rosids</taxon>
        <taxon>malvids</taxon>
        <taxon>Brassicales</taxon>
        <taxon>Brassicaceae</taxon>
        <taxon>Brassiceae</taxon>
        <taxon>Brassica</taxon>
    </lineage>
</organism>
<proteinExistence type="predicted"/>
<dbReference type="EMBL" id="QGKW02001911">
    <property type="protein sequence ID" value="KAF2565989.1"/>
    <property type="molecule type" value="Genomic_DNA"/>
</dbReference>
<evidence type="ECO:0000313" key="3">
    <source>
        <dbReference type="Proteomes" id="UP000712281"/>
    </source>
</evidence>
<name>A0A8S9I8A2_BRACR</name>
<comment type="caution">
    <text evidence="2">The sequence shown here is derived from an EMBL/GenBank/DDBJ whole genome shotgun (WGS) entry which is preliminary data.</text>
</comment>
<dbReference type="Proteomes" id="UP000712281">
    <property type="component" value="Unassembled WGS sequence"/>
</dbReference>
<protein>
    <submittedName>
        <fullName evidence="2">Uncharacterized protein</fullName>
    </submittedName>
</protein>
<evidence type="ECO:0000256" key="1">
    <source>
        <dbReference type="SAM" id="MobiDB-lite"/>
    </source>
</evidence>
<feature type="compositionally biased region" description="Polar residues" evidence="1">
    <location>
        <begin position="70"/>
        <end position="84"/>
    </location>
</feature>